<dbReference type="InterPro" id="IPR050553">
    <property type="entry name" value="Thioredoxin_ResA/DsbE_sf"/>
</dbReference>
<dbReference type="InterPro" id="IPR036249">
    <property type="entry name" value="Thioredoxin-like_sf"/>
</dbReference>
<dbReference type="PANTHER" id="PTHR42852">
    <property type="entry name" value="THIOL:DISULFIDE INTERCHANGE PROTEIN DSBE"/>
    <property type="match status" value="1"/>
</dbReference>
<protein>
    <submittedName>
        <fullName evidence="6">TlpA family protein disulfide reductase</fullName>
    </submittedName>
</protein>
<organism evidence="6 7">
    <name type="scientific">Christiangramia antarctica</name>
    <dbReference type="NCBI Taxonomy" id="2058158"/>
    <lineage>
        <taxon>Bacteria</taxon>
        <taxon>Pseudomonadati</taxon>
        <taxon>Bacteroidota</taxon>
        <taxon>Flavobacteriia</taxon>
        <taxon>Flavobacteriales</taxon>
        <taxon>Flavobacteriaceae</taxon>
        <taxon>Christiangramia</taxon>
    </lineage>
</organism>
<dbReference type="Pfam" id="PF00578">
    <property type="entry name" value="AhpC-TSA"/>
    <property type="match status" value="1"/>
</dbReference>
<evidence type="ECO:0000313" key="7">
    <source>
        <dbReference type="Proteomes" id="UP001597438"/>
    </source>
</evidence>
<dbReference type="Gene3D" id="3.40.30.10">
    <property type="entry name" value="Glutaredoxin"/>
    <property type="match status" value="1"/>
</dbReference>
<proteinExistence type="predicted"/>
<dbReference type="RefSeq" id="WP_251742170.1">
    <property type="nucleotide sequence ID" value="NZ_JBHUOJ010000010.1"/>
</dbReference>
<dbReference type="CDD" id="cd02966">
    <property type="entry name" value="TlpA_like_family"/>
    <property type="match status" value="1"/>
</dbReference>
<dbReference type="EMBL" id="JBHUOJ010000010">
    <property type="protein sequence ID" value="MFD2832814.1"/>
    <property type="molecule type" value="Genomic_DNA"/>
</dbReference>
<evidence type="ECO:0000256" key="4">
    <source>
        <dbReference type="ARBA" id="ARBA00023284"/>
    </source>
</evidence>
<dbReference type="Proteomes" id="UP001597438">
    <property type="component" value="Unassembled WGS sequence"/>
</dbReference>
<evidence type="ECO:0000256" key="1">
    <source>
        <dbReference type="ARBA" id="ARBA00004196"/>
    </source>
</evidence>
<dbReference type="PANTHER" id="PTHR42852:SF6">
    <property type="entry name" value="THIOL:DISULFIDE INTERCHANGE PROTEIN DSBE"/>
    <property type="match status" value="1"/>
</dbReference>
<evidence type="ECO:0000259" key="5">
    <source>
        <dbReference type="PROSITE" id="PS51352"/>
    </source>
</evidence>
<keyword evidence="7" id="KW-1185">Reference proteome</keyword>
<gene>
    <name evidence="6" type="ORF">ACFSYS_05890</name>
</gene>
<sequence>MKGTRPAFFFVENTAITIDLRNKKYVNDAVITGGRIQNQQAELVALLSESKQKYDSINLLIRNDHDLTSNLNKKRSELYFKMDAKTLGFIKSHPDYEYSAFLLDELSLNKSNAEIQTLFNSLTNDVKQSKYGKLIAKYLKLSKDLNPGEIVENFTLKNLKGEKVELNSFRGKYVYLDFWASWCGPCRAQHPGLAKLYKKYNNKGFEIISVSLDNYKTKWEKAVEKDNMTWTNLYDPKGIKGDIALTYKIFSVPISFLIDPQGKVISRY</sequence>
<reference evidence="7" key="1">
    <citation type="journal article" date="2019" name="Int. J. Syst. Evol. Microbiol.">
        <title>The Global Catalogue of Microorganisms (GCM) 10K type strain sequencing project: providing services to taxonomists for standard genome sequencing and annotation.</title>
        <authorList>
            <consortium name="The Broad Institute Genomics Platform"/>
            <consortium name="The Broad Institute Genome Sequencing Center for Infectious Disease"/>
            <person name="Wu L."/>
            <person name="Ma J."/>
        </authorList>
    </citation>
    <scope>NUCLEOTIDE SEQUENCE [LARGE SCALE GENOMIC DNA]</scope>
    <source>
        <strain evidence="7">KCTC 52925</strain>
    </source>
</reference>
<evidence type="ECO:0000256" key="3">
    <source>
        <dbReference type="ARBA" id="ARBA00023157"/>
    </source>
</evidence>
<name>A0ABW5X4P9_9FLAO</name>
<evidence type="ECO:0000256" key="2">
    <source>
        <dbReference type="ARBA" id="ARBA00022748"/>
    </source>
</evidence>
<keyword evidence="4" id="KW-0676">Redox-active center</keyword>
<dbReference type="InterPro" id="IPR000866">
    <property type="entry name" value="AhpC/TSA"/>
</dbReference>
<keyword evidence="2" id="KW-0201">Cytochrome c-type biogenesis</keyword>
<keyword evidence="3" id="KW-1015">Disulfide bond</keyword>
<evidence type="ECO:0000313" key="6">
    <source>
        <dbReference type="EMBL" id="MFD2832814.1"/>
    </source>
</evidence>
<feature type="domain" description="Thioredoxin" evidence="5">
    <location>
        <begin position="145"/>
        <end position="268"/>
    </location>
</feature>
<comment type="subcellular location">
    <subcellularLocation>
        <location evidence="1">Cell envelope</location>
    </subcellularLocation>
</comment>
<dbReference type="PROSITE" id="PS51352">
    <property type="entry name" value="THIOREDOXIN_2"/>
    <property type="match status" value="1"/>
</dbReference>
<dbReference type="InterPro" id="IPR013766">
    <property type="entry name" value="Thioredoxin_domain"/>
</dbReference>
<accession>A0ABW5X4P9</accession>
<comment type="caution">
    <text evidence="6">The sequence shown here is derived from an EMBL/GenBank/DDBJ whole genome shotgun (WGS) entry which is preliminary data.</text>
</comment>
<dbReference type="SUPFAM" id="SSF52833">
    <property type="entry name" value="Thioredoxin-like"/>
    <property type="match status" value="1"/>
</dbReference>